<keyword evidence="2" id="KW-0131">Cell cycle</keyword>
<evidence type="ECO:0000313" key="5">
    <source>
        <dbReference type="Proteomes" id="UP000191024"/>
    </source>
</evidence>
<proteinExistence type="inferred from homology"/>
<keyword evidence="5" id="KW-1185">Reference proteome</keyword>
<feature type="domain" description="DNA replication factor Cdt1 C-terminal" evidence="3">
    <location>
        <begin position="451"/>
        <end position="543"/>
    </location>
</feature>
<dbReference type="OrthoDB" id="4058916at2759"/>
<dbReference type="AlphaFoldDB" id="A0A1G4JD73"/>
<dbReference type="InterPro" id="IPR032054">
    <property type="entry name" value="Cdt1_C"/>
</dbReference>
<name>A0A1G4JD73_9SACH</name>
<dbReference type="Pfam" id="PF16679">
    <property type="entry name" value="CDT1_C"/>
    <property type="match status" value="1"/>
</dbReference>
<dbReference type="EMBL" id="LT598463">
    <property type="protein sequence ID" value="SCU88121.1"/>
    <property type="molecule type" value="Genomic_DNA"/>
</dbReference>
<organism evidence="4 5">
    <name type="scientific">Lachancea mirantina</name>
    <dbReference type="NCBI Taxonomy" id="1230905"/>
    <lineage>
        <taxon>Eukaryota</taxon>
        <taxon>Fungi</taxon>
        <taxon>Dikarya</taxon>
        <taxon>Ascomycota</taxon>
        <taxon>Saccharomycotina</taxon>
        <taxon>Saccharomycetes</taxon>
        <taxon>Saccharomycetales</taxon>
        <taxon>Saccharomycetaceae</taxon>
        <taxon>Lachancea</taxon>
    </lineage>
</organism>
<dbReference type="STRING" id="1230905.A0A1G4JD73"/>
<comment type="similarity">
    <text evidence="1">Belongs to the Cdt1 family.</text>
</comment>
<evidence type="ECO:0000256" key="1">
    <source>
        <dbReference type="ARBA" id="ARBA00008356"/>
    </source>
</evidence>
<dbReference type="Proteomes" id="UP000191024">
    <property type="component" value="Chromosome D"/>
</dbReference>
<gene>
    <name evidence="4" type="ORF">LAMI_0D08856G</name>
</gene>
<dbReference type="Gene3D" id="1.10.10.1420">
    <property type="entry name" value="DNA replication factor Cdt1, C-terminal WH domain"/>
    <property type="match status" value="1"/>
</dbReference>
<evidence type="ECO:0000259" key="3">
    <source>
        <dbReference type="Pfam" id="PF16679"/>
    </source>
</evidence>
<evidence type="ECO:0000313" key="4">
    <source>
        <dbReference type="EMBL" id="SCU88121.1"/>
    </source>
</evidence>
<reference evidence="4 5" key="1">
    <citation type="submission" date="2016-03" db="EMBL/GenBank/DDBJ databases">
        <authorList>
            <person name="Devillers H."/>
        </authorList>
    </citation>
    <scope>NUCLEOTIDE SEQUENCE [LARGE SCALE GENOMIC DNA]</scope>
    <source>
        <strain evidence="4">CBS 11717</strain>
    </source>
</reference>
<protein>
    <submittedName>
        <fullName evidence="4">LAMI_0D08856g1_1</fullName>
    </submittedName>
</protein>
<sequence length="568" mass="64225">MSVFDAPVIDLNLIQNETELFPVVKTVLNGDGIFLLKNYANMNNLKGLISHLGLNDFSASSNLDKFFSGTFVSEEGIVMEQYMKSTDGLWLSENQAPFALEQISNQLLKIALYFGKLFLEVVGCNLNGQVNFDDHNYASIISRYYSPTPKSSVDFEFQYQEEYKILQPEGLLTVFPCAAGISYKENDRWKALEKPDCILIAAGKLISNISNNKAFSARLRVPTSNFAFLTLMPPLSASTGTQTVADILLEGQITRFPEVSKEIYPLETAKLNLTARVNLCKEIFNVVDSILSLYSISRSISTSTPELQALLPNISNMLNKKVSQQQFLRMLFLWPEAYKLELNAAGEIVLGLPELGLLNALSNKSRKLEYAERANNWLGQALNSSPMQEDVPCFTFGKRRGSDDLERTSRLQDNAQEFTQAKKSRQRGYISNSKQKFKLKSMDGGRVDGSDLLERIRQKERRASALLSQRERQYQQFLNVKMLQIFDILHALPAFEPYTITHLTSLIVDSLRDSNNPVGEGETRDILMKLQQLLPDVIKAIQVEGGLLVFRWTDLDKVELKRRLDKFT</sequence>
<dbReference type="InterPro" id="IPR038090">
    <property type="entry name" value="Cdt1_C_WH_dom_sf"/>
</dbReference>
<accession>A0A1G4JD73</accession>
<evidence type="ECO:0000256" key="2">
    <source>
        <dbReference type="ARBA" id="ARBA00023306"/>
    </source>
</evidence>